<evidence type="ECO:0000256" key="1">
    <source>
        <dbReference type="SAM" id="Phobius"/>
    </source>
</evidence>
<comment type="caution">
    <text evidence="3">The sequence shown here is derived from an EMBL/GenBank/DDBJ whole genome shotgun (WGS) entry which is preliminary data.</text>
</comment>
<evidence type="ECO:0000313" key="2">
    <source>
        <dbReference type="EMBL" id="CAF0719430.1"/>
    </source>
</evidence>
<evidence type="ECO:0000313" key="4">
    <source>
        <dbReference type="EMBL" id="CAF0847306.1"/>
    </source>
</evidence>
<feature type="transmembrane region" description="Helical" evidence="1">
    <location>
        <begin position="122"/>
        <end position="141"/>
    </location>
</feature>
<dbReference type="Proteomes" id="UP000663870">
    <property type="component" value="Unassembled WGS sequence"/>
</dbReference>
<feature type="transmembrane region" description="Helical" evidence="1">
    <location>
        <begin position="81"/>
        <end position="101"/>
    </location>
</feature>
<proteinExistence type="predicted"/>
<keyword evidence="1" id="KW-1133">Transmembrane helix</keyword>
<dbReference type="Proteomes" id="UP000663889">
    <property type="component" value="Unassembled WGS sequence"/>
</dbReference>
<dbReference type="AlphaFoldDB" id="A0A813P9W2"/>
<keyword evidence="8" id="KW-1185">Reference proteome</keyword>
<feature type="transmembrane region" description="Helical" evidence="1">
    <location>
        <begin position="189"/>
        <end position="212"/>
    </location>
</feature>
<gene>
    <name evidence="7" type="ORF">FNK824_LOCUS2041</name>
    <name evidence="5" type="ORF">JXQ802_LOCUS7941</name>
    <name evidence="6" type="ORF">OTI717_LOCUS1379</name>
    <name evidence="2" type="ORF">PYM288_LOCUS25</name>
    <name evidence="3" type="ORF">RFH988_LOCUS1087</name>
    <name evidence="4" type="ORF">SEV965_LOCUS2918</name>
</gene>
<sequence>MAKNTHRMHNISNTQRQQQQQQLPIECQWLHRLVNRRSYKISALLIICILNIVDLVVDWYFFMSKTTIQKGLVFGPPPRNILLAIFTFCIISTFTSFLEIIQMIRDTYQNRFTSLFGRITNCLTLWFEDVPLLTLNLLIVICRDGEVTYISLAKAMIGIIAALIRFLFILLNKWLIRHDYQRKDNLSQFFNTISTIGIILVFILSISIHTIASLPIDNFGRIYLQRPSDFTRFKFAHQKYFNDVGLFLRSSNDYYKYIYLTNIDNIIETGQKTFIYSINEKDKIYCIKQYNQTCFIELNSTHTYLYDKQLTNKLINYSITFQFKEPDFYYLLGDINYNIIRCDLKNFYINDNKISLHYYRFKRNFNQIKLPFILNDDNNTYRYYDNQNDFEPIEYVWKTGLLRCTSTSSFSPHRSQDIPMNDCF</sequence>
<dbReference type="Proteomes" id="UP000663874">
    <property type="component" value="Unassembled WGS sequence"/>
</dbReference>
<reference evidence="3" key="1">
    <citation type="submission" date="2021-02" db="EMBL/GenBank/DDBJ databases">
        <authorList>
            <person name="Nowell W R."/>
        </authorList>
    </citation>
    <scope>NUCLEOTIDE SEQUENCE</scope>
</reference>
<dbReference type="EMBL" id="CAJNOH010000001">
    <property type="protein sequence ID" value="CAF0719430.1"/>
    <property type="molecule type" value="Genomic_DNA"/>
</dbReference>
<keyword evidence="1" id="KW-0812">Transmembrane</keyword>
<evidence type="ECO:0000313" key="8">
    <source>
        <dbReference type="Proteomes" id="UP000663870"/>
    </source>
</evidence>
<dbReference type="OrthoDB" id="6268706at2759"/>
<evidence type="ECO:0000313" key="6">
    <source>
        <dbReference type="EMBL" id="CAF3495251.1"/>
    </source>
</evidence>
<accession>A0A813P9W2</accession>
<dbReference type="EMBL" id="CAJOBE010000117">
    <property type="protein sequence ID" value="CAF3572962.1"/>
    <property type="molecule type" value="Genomic_DNA"/>
</dbReference>
<evidence type="ECO:0000313" key="9">
    <source>
        <dbReference type="Proteomes" id="UP000663882"/>
    </source>
</evidence>
<dbReference type="Proteomes" id="UP000663882">
    <property type="component" value="Unassembled WGS sequence"/>
</dbReference>
<evidence type="ECO:0000313" key="3">
    <source>
        <dbReference type="EMBL" id="CAF0747217.1"/>
    </source>
</evidence>
<feature type="transmembrane region" description="Helical" evidence="1">
    <location>
        <begin position="147"/>
        <end position="168"/>
    </location>
</feature>
<evidence type="ECO:0000313" key="7">
    <source>
        <dbReference type="EMBL" id="CAF3572962.1"/>
    </source>
</evidence>
<feature type="transmembrane region" description="Helical" evidence="1">
    <location>
        <begin position="41"/>
        <end position="61"/>
    </location>
</feature>
<name>A0A813P9W2_9BILA</name>
<organism evidence="3 9">
    <name type="scientific">Rotaria sordida</name>
    <dbReference type="NCBI Taxonomy" id="392033"/>
    <lineage>
        <taxon>Eukaryota</taxon>
        <taxon>Metazoa</taxon>
        <taxon>Spiralia</taxon>
        <taxon>Gnathifera</taxon>
        <taxon>Rotifera</taxon>
        <taxon>Eurotatoria</taxon>
        <taxon>Bdelloidea</taxon>
        <taxon>Philodinida</taxon>
        <taxon>Philodinidae</taxon>
        <taxon>Rotaria</taxon>
    </lineage>
</organism>
<dbReference type="Proteomes" id="UP000663854">
    <property type="component" value="Unassembled WGS sequence"/>
</dbReference>
<dbReference type="Proteomes" id="UP000663823">
    <property type="component" value="Unassembled WGS sequence"/>
</dbReference>
<dbReference type="EMBL" id="CAJOAX010000057">
    <property type="protein sequence ID" value="CAF3495251.1"/>
    <property type="molecule type" value="Genomic_DNA"/>
</dbReference>
<dbReference type="EMBL" id="CAJNOO010000020">
    <property type="protein sequence ID" value="CAF0747217.1"/>
    <property type="molecule type" value="Genomic_DNA"/>
</dbReference>
<keyword evidence="1" id="KW-0472">Membrane</keyword>
<dbReference type="EMBL" id="CAJNOL010000136">
    <property type="protein sequence ID" value="CAF0876623.1"/>
    <property type="molecule type" value="Genomic_DNA"/>
</dbReference>
<protein>
    <submittedName>
        <fullName evidence="3">Uncharacterized protein</fullName>
    </submittedName>
</protein>
<evidence type="ECO:0000313" key="5">
    <source>
        <dbReference type="EMBL" id="CAF0876623.1"/>
    </source>
</evidence>
<dbReference type="EMBL" id="CAJNOU010000071">
    <property type="protein sequence ID" value="CAF0847306.1"/>
    <property type="molecule type" value="Genomic_DNA"/>
</dbReference>